<comment type="caution">
    <text evidence="1">The sequence shown here is derived from an EMBL/GenBank/DDBJ whole genome shotgun (WGS) entry which is preliminary data.</text>
</comment>
<dbReference type="AlphaFoldDB" id="A0A0F3GXW0"/>
<reference evidence="1 2" key="1">
    <citation type="submission" date="2015-02" db="EMBL/GenBank/DDBJ databases">
        <title>Single-cell genomics of uncultivated deep-branching MTB reveals a conserved set of magnetosome genes.</title>
        <authorList>
            <person name="Kolinko S."/>
            <person name="Richter M."/>
            <person name="Glockner F.O."/>
            <person name="Brachmann A."/>
            <person name="Schuler D."/>
        </authorList>
    </citation>
    <scope>NUCLEOTIDE SEQUENCE [LARGE SCALE GENOMIC DNA]</scope>
    <source>
        <strain evidence="1">TM-1</strain>
    </source>
</reference>
<proteinExistence type="predicted"/>
<protein>
    <submittedName>
        <fullName evidence="1">Uncharacterized protein</fullName>
    </submittedName>
</protein>
<keyword evidence="2" id="KW-1185">Reference proteome</keyword>
<sequence length="199" mass="22017">MNGGHSPFFFLLLRWVNYYAPAMMSPSCIGRPKGDGEPHLWSRPFIFLRYPFYLGEVLFAVGAEFPVGQPMFATTGTLIISHAATKWTYHVLRIEHITAFRTGMSLAGIILLGLANVDTPGNLINGCQAVFDLINGVLVDKRHAGFHGRLFYFVLGGLTDYKITYLLIERQYLKDAHTSLITRLGTVGASYASIEGKAA</sequence>
<accession>A0A0F3GXW0</accession>
<evidence type="ECO:0000313" key="2">
    <source>
        <dbReference type="Proteomes" id="UP000033423"/>
    </source>
</evidence>
<dbReference type="EMBL" id="LACI01000487">
    <property type="protein sequence ID" value="KJU86710.1"/>
    <property type="molecule type" value="Genomic_DNA"/>
</dbReference>
<name>A0A0F3GXW0_9BACT</name>
<gene>
    <name evidence="1" type="ORF">MBAV_001097</name>
</gene>
<evidence type="ECO:0000313" key="1">
    <source>
        <dbReference type="EMBL" id="KJU86710.1"/>
    </source>
</evidence>
<dbReference type="Proteomes" id="UP000033423">
    <property type="component" value="Unassembled WGS sequence"/>
</dbReference>
<organism evidence="1 2">
    <name type="scientific">Candidatus Magnetobacterium bavaricum</name>
    <dbReference type="NCBI Taxonomy" id="29290"/>
    <lineage>
        <taxon>Bacteria</taxon>
        <taxon>Pseudomonadati</taxon>
        <taxon>Nitrospirota</taxon>
        <taxon>Thermodesulfovibrionia</taxon>
        <taxon>Thermodesulfovibrionales</taxon>
        <taxon>Candidatus Magnetobacteriaceae</taxon>
        <taxon>Candidatus Magnetobacterium</taxon>
    </lineage>
</organism>